<protein>
    <recommendedName>
        <fullName evidence="8">Cytochrome P450 2L1</fullName>
    </recommendedName>
</protein>
<gene>
    <name evidence="6" type="ORF">CVLEPA_LOCUS31730</name>
</gene>
<accession>A0ABP0H341</accession>
<keyword evidence="3 5" id="KW-0479">Metal-binding</keyword>
<keyword evidence="5" id="KW-0503">Monooxygenase</keyword>
<comment type="cofactor">
    <cofactor evidence="1">
        <name>heme</name>
        <dbReference type="ChEBI" id="CHEBI:30413"/>
    </cofactor>
</comment>
<organism evidence="6 7">
    <name type="scientific">Clavelina lepadiformis</name>
    <name type="common">Light-bulb sea squirt</name>
    <name type="synonym">Ascidia lepadiformis</name>
    <dbReference type="NCBI Taxonomy" id="159417"/>
    <lineage>
        <taxon>Eukaryota</taxon>
        <taxon>Metazoa</taxon>
        <taxon>Chordata</taxon>
        <taxon>Tunicata</taxon>
        <taxon>Ascidiacea</taxon>
        <taxon>Aplousobranchia</taxon>
        <taxon>Clavelinidae</taxon>
        <taxon>Clavelina</taxon>
    </lineage>
</organism>
<proteinExistence type="inferred from homology"/>
<sequence length="434" mass="49944">MYWLAEVNCQVAFLFKQFFDGRNQMKGMAFVKQSGCFSGRAKVVMMYDALGMDGLVLKDYDNDFKIQKQFALNYLKQSGMGKNEMENFIIVETQCFVEFLQSFGEEPIDLRLGLRNLIANIICQIVLGRRYEYDDVMFRKLLHSLQDELGTPDETLKVVILEYIPFLAKFQPFKGALAKHVQYERNTLGLLHPIIEEHEKNFIKTDIKDYIDAYLYEQKYGNNRSSFTDEQLLICLRDLYVAGTETTSGSIYWALLGLLHHPDYHEKIVEEVDLVLGTDRSPSMSIKNKMPMTCAFIQEIWRYCISVPVGVPHKCQVDTDLFGYHIPAGTEIFANIWGVHNDPDTWIEPEKFNPSRHIDEDGKFKYSLKIIPFSVGPRTCLGESLARMEIFLVFVKLLQTFTISAATDPLPSLYHGKQCLICSADSFKVKLTPR</sequence>
<name>A0ABP0H341_CLALP</name>
<keyword evidence="5" id="KW-0349">Heme</keyword>
<dbReference type="Proteomes" id="UP001642483">
    <property type="component" value="Unassembled WGS sequence"/>
</dbReference>
<reference evidence="6 7" key="1">
    <citation type="submission" date="2024-02" db="EMBL/GenBank/DDBJ databases">
        <authorList>
            <person name="Daric V."/>
            <person name="Darras S."/>
        </authorList>
    </citation>
    <scope>NUCLEOTIDE SEQUENCE [LARGE SCALE GENOMIC DNA]</scope>
</reference>
<dbReference type="PROSITE" id="PS00086">
    <property type="entry name" value="CYTOCHROME_P450"/>
    <property type="match status" value="1"/>
</dbReference>
<keyword evidence="7" id="KW-1185">Reference proteome</keyword>
<comment type="similarity">
    <text evidence="2 5">Belongs to the cytochrome P450 family.</text>
</comment>
<evidence type="ECO:0000256" key="4">
    <source>
        <dbReference type="ARBA" id="ARBA00023004"/>
    </source>
</evidence>
<evidence type="ECO:0000313" key="6">
    <source>
        <dbReference type="EMBL" id="CAK8698282.1"/>
    </source>
</evidence>
<keyword evidence="4 5" id="KW-0408">Iron</keyword>
<dbReference type="PANTHER" id="PTHR24300">
    <property type="entry name" value="CYTOCHROME P450 508A4-RELATED"/>
    <property type="match status" value="1"/>
</dbReference>
<dbReference type="PRINTS" id="PR00385">
    <property type="entry name" value="P450"/>
</dbReference>
<comment type="caution">
    <text evidence="6">The sequence shown here is derived from an EMBL/GenBank/DDBJ whole genome shotgun (WGS) entry which is preliminary data.</text>
</comment>
<dbReference type="InterPro" id="IPR017972">
    <property type="entry name" value="Cyt_P450_CS"/>
</dbReference>
<evidence type="ECO:0000313" key="7">
    <source>
        <dbReference type="Proteomes" id="UP001642483"/>
    </source>
</evidence>
<evidence type="ECO:0000256" key="2">
    <source>
        <dbReference type="ARBA" id="ARBA00010617"/>
    </source>
</evidence>
<dbReference type="PRINTS" id="PR00463">
    <property type="entry name" value="EP450I"/>
</dbReference>
<evidence type="ECO:0000256" key="1">
    <source>
        <dbReference type="ARBA" id="ARBA00001971"/>
    </source>
</evidence>
<dbReference type="SUPFAM" id="SSF48264">
    <property type="entry name" value="Cytochrome P450"/>
    <property type="match status" value="1"/>
</dbReference>
<dbReference type="Pfam" id="PF00067">
    <property type="entry name" value="p450"/>
    <property type="match status" value="1"/>
</dbReference>
<dbReference type="InterPro" id="IPR050182">
    <property type="entry name" value="Cytochrome_P450_fam2"/>
</dbReference>
<dbReference type="PANTHER" id="PTHR24300:SF397">
    <property type="entry name" value="CYTOCHROME P450 2U1"/>
    <property type="match status" value="1"/>
</dbReference>
<dbReference type="EMBL" id="CAWYQH010000174">
    <property type="protein sequence ID" value="CAK8698282.1"/>
    <property type="molecule type" value="Genomic_DNA"/>
</dbReference>
<evidence type="ECO:0008006" key="8">
    <source>
        <dbReference type="Google" id="ProtNLM"/>
    </source>
</evidence>
<evidence type="ECO:0000256" key="3">
    <source>
        <dbReference type="ARBA" id="ARBA00022723"/>
    </source>
</evidence>
<dbReference type="InterPro" id="IPR036396">
    <property type="entry name" value="Cyt_P450_sf"/>
</dbReference>
<evidence type="ECO:0000256" key="5">
    <source>
        <dbReference type="RuleBase" id="RU000461"/>
    </source>
</evidence>
<keyword evidence="5" id="KW-0560">Oxidoreductase</keyword>
<dbReference type="InterPro" id="IPR002401">
    <property type="entry name" value="Cyt_P450_E_grp-I"/>
</dbReference>
<dbReference type="Gene3D" id="1.10.630.10">
    <property type="entry name" value="Cytochrome P450"/>
    <property type="match status" value="1"/>
</dbReference>
<dbReference type="InterPro" id="IPR001128">
    <property type="entry name" value="Cyt_P450"/>
</dbReference>